<evidence type="ECO:0000259" key="1">
    <source>
        <dbReference type="PROSITE" id="PS51186"/>
    </source>
</evidence>
<dbReference type="SUPFAM" id="SSF48403">
    <property type="entry name" value="Ankyrin repeat"/>
    <property type="match status" value="1"/>
</dbReference>
<dbReference type="EC" id="2.3.1.-" evidence="2"/>
<name>A0ABS9KPI5_9BACT</name>
<keyword evidence="3" id="KW-1185">Reference proteome</keyword>
<evidence type="ECO:0000313" key="2">
    <source>
        <dbReference type="EMBL" id="MCG2614221.1"/>
    </source>
</evidence>
<dbReference type="GO" id="GO:0016746">
    <property type="term" value="F:acyltransferase activity"/>
    <property type="evidence" value="ECO:0007669"/>
    <property type="project" value="UniProtKB-KW"/>
</dbReference>
<reference evidence="2" key="1">
    <citation type="submission" date="2022-01" db="EMBL/GenBank/DDBJ databases">
        <authorList>
            <person name="Jo J.-H."/>
            <person name="Im W.-T."/>
        </authorList>
    </citation>
    <scope>NUCLEOTIDE SEQUENCE</scope>
    <source>
        <strain evidence="2">NA20</strain>
    </source>
</reference>
<dbReference type="Gene3D" id="3.40.630.30">
    <property type="match status" value="1"/>
</dbReference>
<dbReference type="Pfam" id="PF00583">
    <property type="entry name" value="Acetyltransf_1"/>
    <property type="match status" value="1"/>
</dbReference>
<evidence type="ECO:0000313" key="3">
    <source>
        <dbReference type="Proteomes" id="UP001165367"/>
    </source>
</evidence>
<keyword evidence="2" id="KW-0012">Acyltransferase</keyword>
<sequence>MSNARHDTLTANELEQAIAENHRQLFSLNAISLGGRAVRGNDIEWTYINDKEASAVMFPSLTEENVRQELNFLMESYRQYTPASAGYWSLLPKKPANIGLYLLARGWQTGWQPCWMALDTLTDQFDNTLPEGYRITEENDVDASMVKDLPYAEDNAYFSSTLIKQYPGKARRIVAWHNETIIGQCCLFFSEAPANVVGLYNMGVIPQQRKKGIGKALLHTAALVAQKKGIPYVTLNANHIGRPLYQKVGFKLIGYGTTWWLMNKNYLRQLPVEIQLAEAIGLGNINALDQLIPSVPKEILAQSMCNDMRWIEFAIYQGQEASVTWLMNNGAALTALDAWVLGWKEKATTLLRNDPEEINRRYFDWRGTLLHVAAEKNDLALLQFALQYNPDLTIKDHHHNGTPLDWAVFFKRDEMVRLLEQAE</sequence>
<dbReference type="InterPro" id="IPR036770">
    <property type="entry name" value="Ankyrin_rpt-contain_sf"/>
</dbReference>
<dbReference type="RefSeq" id="WP_237870438.1">
    <property type="nucleotide sequence ID" value="NZ_JAKLTR010000004.1"/>
</dbReference>
<dbReference type="SUPFAM" id="SSF55729">
    <property type="entry name" value="Acyl-CoA N-acyltransferases (Nat)"/>
    <property type="match status" value="1"/>
</dbReference>
<gene>
    <name evidence="2" type="ORF">LZZ85_08005</name>
</gene>
<dbReference type="EMBL" id="JAKLTR010000004">
    <property type="protein sequence ID" value="MCG2614221.1"/>
    <property type="molecule type" value="Genomic_DNA"/>
</dbReference>
<accession>A0ABS9KPI5</accession>
<dbReference type="Gene3D" id="1.25.40.20">
    <property type="entry name" value="Ankyrin repeat-containing domain"/>
    <property type="match status" value="1"/>
</dbReference>
<comment type="caution">
    <text evidence="2">The sequence shown here is derived from an EMBL/GenBank/DDBJ whole genome shotgun (WGS) entry which is preliminary data.</text>
</comment>
<organism evidence="2 3">
    <name type="scientific">Terrimonas ginsenosidimutans</name>
    <dbReference type="NCBI Taxonomy" id="2908004"/>
    <lineage>
        <taxon>Bacteria</taxon>
        <taxon>Pseudomonadati</taxon>
        <taxon>Bacteroidota</taxon>
        <taxon>Chitinophagia</taxon>
        <taxon>Chitinophagales</taxon>
        <taxon>Chitinophagaceae</taxon>
        <taxon>Terrimonas</taxon>
    </lineage>
</organism>
<dbReference type="PROSITE" id="PS51186">
    <property type="entry name" value="GNAT"/>
    <property type="match status" value="1"/>
</dbReference>
<keyword evidence="2" id="KW-0808">Transferase</keyword>
<dbReference type="InterPro" id="IPR000182">
    <property type="entry name" value="GNAT_dom"/>
</dbReference>
<dbReference type="CDD" id="cd04301">
    <property type="entry name" value="NAT_SF"/>
    <property type="match status" value="1"/>
</dbReference>
<feature type="domain" description="N-acetyltransferase" evidence="1">
    <location>
        <begin position="133"/>
        <end position="273"/>
    </location>
</feature>
<proteinExistence type="predicted"/>
<protein>
    <submittedName>
        <fullName evidence="2">GNAT family N-acetyltransferase</fullName>
        <ecNumber evidence="2">2.3.1.-</ecNumber>
    </submittedName>
</protein>
<dbReference type="Proteomes" id="UP001165367">
    <property type="component" value="Unassembled WGS sequence"/>
</dbReference>
<dbReference type="InterPro" id="IPR016181">
    <property type="entry name" value="Acyl_CoA_acyltransferase"/>
</dbReference>